<evidence type="ECO:0000313" key="1">
    <source>
        <dbReference type="EMBL" id="GGP26532.1"/>
    </source>
</evidence>
<proteinExistence type="predicted"/>
<protein>
    <recommendedName>
        <fullName evidence="3">Haem-binding uptake Tiki superfamily ChaN domain-containing protein</fullName>
    </recommendedName>
</protein>
<comment type="caution">
    <text evidence="1">The sequence shown here is derived from an EMBL/GenBank/DDBJ whole genome shotgun (WGS) entry which is preliminary data.</text>
</comment>
<reference evidence="2" key="1">
    <citation type="journal article" date="2019" name="Int. J. Syst. Evol. Microbiol.">
        <title>The Global Catalogue of Microorganisms (GCM) 10K type strain sequencing project: providing services to taxonomists for standard genome sequencing and annotation.</title>
        <authorList>
            <consortium name="The Broad Institute Genomics Platform"/>
            <consortium name="The Broad Institute Genome Sequencing Center for Infectious Disease"/>
            <person name="Wu L."/>
            <person name="Ma J."/>
        </authorList>
    </citation>
    <scope>NUCLEOTIDE SEQUENCE [LARGE SCALE GENOMIC DNA]</scope>
    <source>
        <strain evidence="2">CGMCC 1.8860</strain>
    </source>
</reference>
<accession>A0ABQ2PLQ1</accession>
<dbReference type="RefSeq" id="WP_188693627.1">
    <property type="nucleotide sequence ID" value="NZ_BMLY01000003.1"/>
</dbReference>
<sequence>MNSPQALQIAGQWITFYDWCTGAFAPLAQFYQQRALRINQAIVARVAEVAAQPGRLAVVIGLSHVLRVQVALRQHLPGVTVHLLADMVPPG</sequence>
<keyword evidence="2" id="KW-1185">Reference proteome</keyword>
<evidence type="ECO:0008006" key="3">
    <source>
        <dbReference type="Google" id="ProtNLM"/>
    </source>
</evidence>
<dbReference type="EMBL" id="BMLY01000003">
    <property type="protein sequence ID" value="GGP26532.1"/>
    <property type="molecule type" value="Genomic_DNA"/>
</dbReference>
<gene>
    <name evidence="1" type="ORF">GCM10010971_23510</name>
</gene>
<dbReference type="Proteomes" id="UP000621859">
    <property type="component" value="Unassembled WGS sequence"/>
</dbReference>
<organism evidence="1 2">
    <name type="scientific">Silvimonas amylolytica</name>
    <dbReference type="NCBI Taxonomy" id="449663"/>
    <lineage>
        <taxon>Bacteria</taxon>
        <taxon>Pseudomonadati</taxon>
        <taxon>Pseudomonadota</taxon>
        <taxon>Betaproteobacteria</taxon>
        <taxon>Neisseriales</taxon>
        <taxon>Chitinibacteraceae</taxon>
        <taxon>Silvimonas</taxon>
    </lineage>
</organism>
<evidence type="ECO:0000313" key="2">
    <source>
        <dbReference type="Proteomes" id="UP000621859"/>
    </source>
</evidence>
<name>A0ABQ2PLQ1_9NEIS</name>